<reference evidence="2" key="1">
    <citation type="submission" date="2018-05" db="EMBL/GenBank/DDBJ databases">
        <authorList>
            <person name="Lanie J.A."/>
            <person name="Ng W.-L."/>
            <person name="Kazmierczak K.M."/>
            <person name="Andrzejewski T.M."/>
            <person name="Davidsen T.M."/>
            <person name="Wayne K.J."/>
            <person name="Tettelin H."/>
            <person name="Glass J.I."/>
            <person name="Rusch D."/>
            <person name="Podicherti R."/>
            <person name="Tsui H.-C.T."/>
            <person name="Winkler M.E."/>
        </authorList>
    </citation>
    <scope>NUCLEOTIDE SEQUENCE</scope>
</reference>
<dbReference type="PANTHER" id="PTHR43056:SF10">
    <property type="entry name" value="COCE_NOND FAMILY, PUTATIVE (AFU_ORTHOLOGUE AFUA_7G00600)-RELATED"/>
    <property type="match status" value="1"/>
</dbReference>
<feature type="non-terminal residue" evidence="2">
    <location>
        <position position="1"/>
    </location>
</feature>
<dbReference type="PANTHER" id="PTHR43056">
    <property type="entry name" value="PEPTIDASE S9 PROLYL OLIGOPEPTIDASE"/>
    <property type="match status" value="1"/>
</dbReference>
<dbReference type="AlphaFoldDB" id="A0A382V0H2"/>
<evidence type="ECO:0000313" key="2">
    <source>
        <dbReference type="EMBL" id="SVD40046.1"/>
    </source>
</evidence>
<organism evidence="2">
    <name type="scientific">marine metagenome</name>
    <dbReference type="NCBI Taxonomy" id="408172"/>
    <lineage>
        <taxon>unclassified sequences</taxon>
        <taxon>metagenomes</taxon>
        <taxon>ecological metagenomes</taxon>
    </lineage>
</organism>
<dbReference type="InterPro" id="IPR050585">
    <property type="entry name" value="Xaa-Pro_dipeptidyl-ppase/CocE"/>
</dbReference>
<dbReference type="NCBIfam" id="TIGR00976">
    <property type="entry name" value="CocE_NonD"/>
    <property type="match status" value="1"/>
</dbReference>
<name>A0A382V0H2_9ZZZZ</name>
<gene>
    <name evidence="2" type="ORF">METZ01_LOCUS392900</name>
</gene>
<dbReference type="SUPFAM" id="SSF53474">
    <property type="entry name" value="alpha/beta-Hydrolases"/>
    <property type="match status" value="1"/>
</dbReference>
<dbReference type="Gene3D" id="1.10.3020.10">
    <property type="entry name" value="alpha-amino acid ester hydrolase ( Helical cap domain)"/>
    <property type="match status" value="1"/>
</dbReference>
<dbReference type="Pfam" id="PF02129">
    <property type="entry name" value="Peptidase_S15"/>
    <property type="match status" value="1"/>
</dbReference>
<proteinExistence type="predicted"/>
<sequence>ATAASDRVSDEAAAIDIGEAGVLGIVEEKDVDVPMRDGVLLRANVFRPDAQGEFPAILLRTPYRKPSGGYERFVRAGYAVVTQDSRGRYASDGDYIPFTEEHTGDAEDGYDSVEWLAAQDFCNGRVGTMGASYNAWMQWQLARLRPPHLVAMCACTIPLELTAVDWPGGFRPGRRVKWWMTSMAPDIRRRLGEAGPHTPEEARKAWDEVDQGHWLGFLPWLELPRYLPKGMAEHAEDWLRHPNRKAWRFEEAHREVEVPNLDFSGWYDHCNDTMRHLAGMQINGRTELA</sequence>
<feature type="non-terminal residue" evidence="2">
    <location>
        <position position="289"/>
    </location>
</feature>
<dbReference type="InterPro" id="IPR005674">
    <property type="entry name" value="CocE/Ser_esterase"/>
</dbReference>
<feature type="domain" description="Xaa-Pro dipeptidyl-peptidase-like" evidence="1">
    <location>
        <begin position="37"/>
        <end position="276"/>
    </location>
</feature>
<protein>
    <recommendedName>
        <fullName evidence="1">Xaa-Pro dipeptidyl-peptidase-like domain-containing protein</fullName>
    </recommendedName>
</protein>
<dbReference type="Gene3D" id="3.40.50.1820">
    <property type="entry name" value="alpha/beta hydrolase"/>
    <property type="match status" value="1"/>
</dbReference>
<dbReference type="EMBL" id="UINC01148259">
    <property type="protein sequence ID" value="SVD40046.1"/>
    <property type="molecule type" value="Genomic_DNA"/>
</dbReference>
<dbReference type="InterPro" id="IPR029058">
    <property type="entry name" value="AB_hydrolase_fold"/>
</dbReference>
<dbReference type="GO" id="GO:0016787">
    <property type="term" value="F:hydrolase activity"/>
    <property type="evidence" value="ECO:0007669"/>
    <property type="project" value="InterPro"/>
</dbReference>
<evidence type="ECO:0000259" key="1">
    <source>
        <dbReference type="Pfam" id="PF02129"/>
    </source>
</evidence>
<dbReference type="InterPro" id="IPR000383">
    <property type="entry name" value="Xaa-Pro-like_dom"/>
</dbReference>
<accession>A0A382V0H2</accession>